<dbReference type="GO" id="GO:1904680">
    <property type="term" value="F:peptide transmembrane transporter activity"/>
    <property type="evidence" value="ECO:0007669"/>
    <property type="project" value="TreeGrafter"/>
</dbReference>
<proteinExistence type="inferred from homology"/>
<dbReference type="HOGENOM" id="CLU_017028_8_6_0"/>
<dbReference type="AlphaFoldDB" id="E1IFD7"/>
<comment type="similarity">
    <text evidence="1">Belongs to the bacterial solute-binding protein 5 family.</text>
</comment>
<reference evidence="5 6" key="1">
    <citation type="journal article" date="2011" name="J. Bacteriol.">
        <title>Draft genome sequence of the anoxygenic filamentous phototrophic bacterium Oscillochloris trichoides subsp. DG-6.</title>
        <authorList>
            <person name="Kuznetsov B.B."/>
            <person name="Ivanovsky R.N."/>
            <person name="Keppen O.I."/>
            <person name="Sukhacheva M.V."/>
            <person name="Bumazhkin B.K."/>
            <person name="Patutina E.O."/>
            <person name="Beletsky A.V."/>
            <person name="Mardanov A.V."/>
            <person name="Baslerov R.V."/>
            <person name="Panteleeva A.N."/>
            <person name="Kolganova T.V."/>
            <person name="Ravin N.V."/>
            <person name="Skryabin K.G."/>
        </authorList>
    </citation>
    <scope>NUCLEOTIDE SEQUENCE [LARGE SCALE GENOMIC DNA]</scope>
    <source>
        <strain evidence="5 6">DG-6</strain>
    </source>
</reference>
<dbReference type="GO" id="GO:0042597">
    <property type="term" value="C:periplasmic space"/>
    <property type="evidence" value="ECO:0007669"/>
    <property type="project" value="UniProtKB-ARBA"/>
</dbReference>
<keyword evidence="6" id="KW-1185">Reference proteome</keyword>
<keyword evidence="3" id="KW-0732">Signal</keyword>
<dbReference type="GO" id="GO:0043190">
    <property type="term" value="C:ATP-binding cassette (ABC) transporter complex"/>
    <property type="evidence" value="ECO:0007669"/>
    <property type="project" value="InterPro"/>
</dbReference>
<evidence type="ECO:0000313" key="6">
    <source>
        <dbReference type="Proteomes" id="UP000054010"/>
    </source>
</evidence>
<dbReference type="STRING" id="765420.OSCT_2038"/>
<dbReference type="InterPro" id="IPR000914">
    <property type="entry name" value="SBP_5_dom"/>
</dbReference>
<evidence type="ECO:0000256" key="1">
    <source>
        <dbReference type="ARBA" id="ARBA00005695"/>
    </source>
</evidence>
<comment type="caution">
    <text evidence="5">The sequence shown here is derived from an EMBL/GenBank/DDBJ whole genome shotgun (WGS) entry which is preliminary data.</text>
</comment>
<dbReference type="InterPro" id="IPR039424">
    <property type="entry name" value="SBP_5"/>
</dbReference>
<accession>E1IFD7</accession>
<dbReference type="Pfam" id="PF00496">
    <property type="entry name" value="SBP_bac_5"/>
    <property type="match status" value="1"/>
</dbReference>
<dbReference type="Gene3D" id="3.40.190.10">
    <property type="entry name" value="Periplasmic binding protein-like II"/>
    <property type="match status" value="1"/>
</dbReference>
<evidence type="ECO:0000256" key="3">
    <source>
        <dbReference type="ARBA" id="ARBA00022729"/>
    </source>
</evidence>
<dbReference type="Proteomes" id="UP000054010">
    <property type="component" value="Unassembled WGS sequence"/>
</dbReference>
<name>E1IFD7_9CHLR</name>
<organism evidence="5 6">
    <name type="scientific">Oscillochloris trichoides DG-6</name>
    <dbReference type="NCBI Taxonomy" id="765420"/>
    <lineage>
        <taxon>Bacteria</taxon>
        <taxon>Bacillati</taxon>
        <taxon>Chloroflexota</taxon>
        <taxon>Chloroflexia</taxon>
        <taxon>Chloroflexales</taxon>
        <taxon>Chloroflexineae</taxon>
        <taxon>Oscillochloridaceae</taxon>
        <taxon>Oscillochloris</taxon>
    </lineage>
</organism>
<evidence type="ECO:0000313" key="5">
    <source>
        <dbReference type="EMBL" id="EFO80107.1"/>
    </source>
</evidence>
<dbReference type="GO" id="GO:0015833">
    <property type="term" value="P:peptide transport"/>
    <property type="evidence" value="ECO:0007669"/>
    <property type="project" value="TreeGrafter"/>
</dbReference>
<dbReference type="Gene3D" id="3.10.105.10">
    <property type="entry name" value="Dipeptide-binding Protein, Domain 3"/>
    <property type="match status" value="1"/>
</dbReference>
<dbReference type="SUPFAM" id="SSF53850">
    <property type="entry name" value="Periplasmic binding protein-like II"/>
    <property type="match status" value="1"/>
</dbReference>
<protein>
    <submittedName>
        <fullName evidence="5">Extracellular solute-binding protein</fullName>
    </submittedName>
</protein>
<sequence length="597" mass="65410">MALILLLTACQLEGGVARPTVPGAANGAPTTTPGAEMALTGAAPDASALPATPADGSLRLGLTSEPSDLLPYHNDSADERITAPISQLLFPAPLLALNYTYTTTGILERVPSIENGDVQIKTLDVFLDSAGLITTTETSVITQVQQLSVTYHWNPKLTWSDGTLVTADDSLFAYDLARKVNLGQEANSRLALLERYEKVDAHTTRAILRPDFTDAAYITTYWTPLPKHLLEGADLSTFTSSQYALVPVGYGPYMLERRDQGSMRLVRNPYWEAPNAPTALSLIFRDSVDLLRGAVTGGSLDVAEFELPEPTLAQSIQNDVTSGMLNLATTPSPIWEHLDFNLDIPMLQDIRLRRAIAQAINRQAMVDTLLLGHSSVLESWVVPGQAAAAPLDQLTRYPYNPDESRRLLDEIGYTDTDGDGLREFNGEPLTINLVTTAASPLRQAIAAQIYADLATVGVRLEIDTISAADLYRQDGPLYRRNFELALFAWIAGPDPRGWERWSCAGVPNEANQWTGNNFSGWCFFEADKAIRTATTTIDPTERQAAYLRQQQLFTQELPVLPLFQRVDVVVSAPSIRGPQPDSTAPWTWNLTSWGREP</sequence>
<dbReference type="PANTHER" id="PTHR30290">
    <property type="entry name" value="PERIPLASMIC BINDING COMPONENT OF ABC TRANSPORTER"/>
    <property type="match status" value="1"/>
</dbReference>
<dbReference type="PANTHER" id="PTHR30290:SF9">
    <property type="entry name" value="OLIGOPEPTIDE-BINDING PROTEIN APPA"/>
    <property type="match status" value="1"/>
</dbReference>
<keyword evidence="2" id="KW-0813">Transport</keyword>
<dbReference type="eggNOG" id="COG0747">
    <property type="taxonomic scope" value="Bacteria"/>
</dbReference>
<dbReference type="EMBL" id="ADVR01000090">
    <property type="protein sequence ID" value="EFO80107.1"/>
    <property type="molecule type" value="Genomic_DNA"/>
</dbReference>
<evidence type="ECO:0000256" key="2">
    <source>
        <dbReference type="ARBA" id="ARBA00022448"/>
    </source>
</evidence>
<dbReference type="CDD" id="cd08513">
    <property type="entry name" value="PBP2_thermophilic_Hb8_like"/>
    <property type="match status" value="1"/>
</dbReference>
<evidence type="ECO:0000259" key="4">
    <source>
        <dbReference type="Pfam" id="PF00496"/>
    </source>
</evidence>
<feature type="domain" description="Solute-binding protein family 5" evidence="4">
    <location>
        <begin position="146"/>
        <end position="495"/>
    </location>
</feature>
<gene>
    <name evidence="5" type="ORF">OSCT_2038</name>
</gene>